<protein>
    <submittedName>
        <fullName evidence="1">Uncharacterized protein</fullName>
    </submittedName>
</protein>
<sequence length="103" mass="11476">MRFICPKHSVKPVVLLFHFIEYQFRKLSARFEVRRFQFLVMLQLVGIPSKVIRSALQTLPYDTPVCLETSRGLHSPRAATADINCTACSTVVATAAAVEGVPL</sequence>
<dbReference type="EMBL" id="BMAO01036864">
    <property type="protein sequence ID" value="GFR13555.1"/>
    <property type="molecule type" value="Genomic_DNA"/>
</dbReference>
<name>A0A8X6LKV9_TRICU</name>
<accession>A0A8X6LKV9</accession>
<dbReference type="AlphaFoldDB" id="A0A8X6LKV9"/>
<comment type="caution">
    <text evidence="1">The sequence shown here is derived from an EMBL/GenBank/DDBJ whole genome shotgun (WGS) entry which is preliminary data.</text>
</comment>
<evidence type="ECO:0000313" key="1">
    <source>
        <dbReference type="EMBL" id="GFR13555.1"/>
    </source>
</evidence>
<evidence type="ECO:0000313" key="2">
    <source>
        <dbReference type="Proteomes" id="UP000887116"/>
    </source>
</evidence>
<dbReference type="OrthoDB" id="6433211at2759"/>
<dbReference type="Proteomes" id="UP000887116">
    <property type="component" value="Unassembled WGS sequence"/>
</dbReference>
<proteinExistence type="predicted"/>
<organism evidence="1 2">
    <name type="scientific">Trichonephila clavata</name>
    <name type="common">Joro spider</name>
    <name type="synonym">Nephila clavata</name>
    <dbReference type="NCBI Taxonomy" id="2740835"/>
    <lineage>
        <taxon>Eukaryota</taxon>
        <taxon>Metazoa</taxon>
        <taxon>Ecdysozoa</taxon>
        <taxon>Arthropoda</taxon>
        <taxon>Chelicerata</taxon>
        <taxon>Arachnida</taxon>
        <taxon>Araneae</taxon>
        <taxon>Araneomorphae</taxon>
        <taxon>Entelegynae</taxon>
        <taxon>Araneoidea</taxon>
        <taxon>Nephilidae</taxon>
        <taxon>Trichonephila</taxon>
    </lineage>
</organism>
<reference evidence="1" key="1">
    <citation type="submission" date="2020-07" db="EMBL/GenBank/DDBJ databases">
        <title>Multicomponent nature underlies the extraordinary mechanical properties of spider dragline silk.</title>
        <authorList>
            <person name="Kono N."/>
            <person name="Nakamura H."/>
            <person name="Mori M."/>
            <person name="Yoshida Y."/>
            <person name="Ohtoshi R."/>
            <person name="Malay A.D."/>
            <person name="Moran D.A.P."/>
            <person name="Tomita M."/>
            <person name="Numata K."/>
            <person name="Arakawa K."/>
        </authorList>
    </citation>
    <scope>NUCLEOTIDE SEQUENCE</scope>
</reference>
<gene>
    <name evidence="1" type="ORF">TNCT_39391</name>
</gene>
<keyword evidence="2" id="KW-1185">Reference proteome</keyword>